<dbReference type="EMBL" id="FUEG01000013">
    <property type="protein sequence ID" value="SJL11116.1"/>
    <property type="molecule type" value="Genomic_DNA"/>
</dbReference>
<sequence length="782" mass="87941">MSSSSDQSKPSVNSSSKYPPCRQGSALWLFYKGERLKPDPLRPSWNTFTAPPRTRVPVKAPRPSMRFMLTLTIPKWLEDIKDTEEHVLPLIPDSRSHSLVRQASAVCQHYQKSSVCPFGWRYCGATDTFPYEIHVARAVYTAHGVCLATGASGIGMQQFPMLSWAAMYDSFFQSIWEDVLRENGFQLEFRPVWPVLYLQNTSPTTYTTAPDVAISYRGVPLFIVEYVKVHCSLSYEGVYPHLEHMDVSMQSALVGRKELRPVFGLLICEKAVIAEYGYIRDNKFCSKTTGSPGDPLFDTTKPFDVLALRMMILNLHSYTQKISEAEAMDTKVRHIPYGSPGYNRAYLGRFPVFIDDASRSGREVDAQWMVSRRMRLNGPVCQSDDLYQGLSDTLKSWLSLFVCCDIPAVLDNDLMSDCARFLTSRQKPALDQLNREIPQVYDALHTDRLVASSSNPDRAALIQDTQRATSFFAGIQDTFGTKDEKPCPIRLSILLNSFLIAAWTDIRAKGPSSIQFQWVLLPVLLVSSSNILVIARCYPSWSMHRKVHTEDVDPMPHHEIVPDAAFVVGPDCVFGGAAFSGYTYEAQFEYSNELSVAVNPSIYTGTTIPSEVPLLIVEYVKDYGAGGRKSHLVHLSMAMKSAMGLFRALALPPIVLGLLVDGFRVTVVCCSGSEVEDLVTELPEKYDFDLFKPIDVFRLRRCMRNVWKLGHEVKRLDRGAHVEVEKSIYSGTFPWWKASSDRQLGSNQTNDTIRDWYDGVASRKRDWVLPTIEGKKASTGSS</sequence>
<evidence type="ECO:0000313" key="2">
    <source>
        <dbReference type="EMBL" id="SJL11116.1"/>
    </source>
</evidence>
<dbReference type="OrthoDB" id="2849788at2759"/>
<organism evidence="2 3">
    <name type="scientific">Armillaria ostoyae</name>
    <name type="common">Armillaria root rot fungus</name>
    <dbReference type="NCBI Taxonomy" id="47428"/>
    <lineage>
        <taxon>Eukaryota</taxon>
        <taxon>Fungi</taxon>
        <taxon>Dikarya</taxon>
        <taxon>Basidiomycota</taxon>
        <taxon>Agaricomycotina</taxon>
        <taxon>Agaricomycetes</taxon>
        <taxon>Agaricomycetidae</taxon>
        <taxon>Agaricales</taxon>
        <taxon>Marasmiineae</taxon>
        <taxon>Physalacriaceae</taxon>
        <taxon>Armillaria</taxon>
    </lineage>
</organism>
<proteinExistence type="predicted"/>
<dbReference type="Proteomes" id="UP000219338">
    <property type="component" value="Unassembled WGS sequence"/>
</dbReference>
<keyword evidence="3" id="KW-1185">Reference proteome</keyword>
<evidence type="ECO:0000256" key="1">
    <source>
        <dbReference type="SAM" id="MobiDB-lite"/>
    </source>
</evidence>
<feature type="region of interest" description="Disordered" evidence="1">
    <location>
        <begin position="1"/>
        <end position="20"/>
    </location>
</feature>
<evidence type="ECO:0000313" key="3">
    <source>
        <dbReference type="Proteomes" id="UP000219338"/>
    </source>
</evidence>
<feature type="compositionally biased region" description="Polar residues" evidence="1">
    <location>
        <begin position="1"/>
        <end position="17"/>
    </location>
</feature>
<reference evidence="3" key="1">
    <citation type="journal article" date="2017" name="Nat. Ecol. Evol.">
        <title>Genome expansion and lineage-specific genetic innovations in the forest pathogenic fungi Armillaria.</title>
        <authorList>
            <person name="Sipos G."/>
            <person name="Prasanna A.N."/>
            <person name="Walter M.C."/>
            <person name="O'Connor E."/>
            <person name="Balint B."/>
            <person name="Krizsan K."/>
            <person name="Kiss B."/>
            <person name="Hess J."/>
            <person name="Varga T."/>
            <person name="Slot J."/>
            <person name="Riley R."/>
            <person name="Boka B."/>
            <person name="Rigling D."/>
            <person name="Barry K."/>
            <person name="Lee J."/>
            <person name="Mihaltcheva S."/>
            <person name="LaButti K."/>
            <person name="Lipzen A."/>
            <person name="Waldron R."/>
            <person name="Moloney N.M."/>
            <person name="Sperisen C."/>
            <person name="Kredics L."/>
            <person name="Vagvoelgyi C."/>
            <person name="Patrignani A."/>
            <person name="Fitzpatrick D."/>
            <person name="Nagy I."/>
            <person name="Doyle S."/>
            <person name="Anderson J.B."/>
            <person name="Grigoriev I.V."/>
            <person name="Gueldener U."/>
            <person name="Muensterkoetter M."/>
            <person name="Nagy L.G."/>
        </authorList>
    </citation>
    <scope>NUCLEOTIDE SEQUENCE [LARGE SCALE GENOMIC DNA]</scope>
    <source>
        <strain evidence="3">C18/9</strain>
    </source>
</reference>
<dbReference type="AlphaFoldDB" id="A0A284RQR1"/>
<accession>A0A284RQR1</accession>
<name>A0A284RQR1_ARMOS</name>
<protein>
    <submittedName>
        <fullName evidence="2">Uncharacterized protein</fullName>
    </submittedName>
</protein>
<dbReference type="STRING" id="47428.A0A284RQR1"/>
<gene>
    <name evidence="2" type="ORF">ARMOST_14519</name>
</gene>